<dbReference type="KEGG" id="nmf:NMS_0298"/>
<evidence type="ECO:0000313" key="4">
    <source>
        <dbReference type="Proteomes" id="UP000031760"/>
    </source>
</evidence>
<feature type="domain" description="DUF1508" evidence="2">
    <location>
        <begin position="10"/>
        <end position="56"/>
    </location>
</feature>
<dbReference type="OrthoDB" id="9802792at2"/>
<dbReference type="PANTHER" id="PTHR40606">
    <property type="match status" value="1"/>
</dbReference>
<dbReference type="STRING" id="1454201.NMS_0298"/>
<dbReference type="InterPro" id="IPR051141">
    <property type="entry name" value="UPF0339_domain"/>
</dbReference>
<dbReference type="InterPro" id="IPR010879">
    <property type="entry name" value="DUF1508"/>
</dbReference>
<dbReference type="Pfam" id="PF07411">
    <property type="entry name" value="DUF1508"/>
    <property type="match status" value="2"/>
</dbReference>
<protein>
    <recommendedName>
        <fullName evidence="2">DUF1508 domain-containing protein</fullName>
    </recommendedName>
</protein>
<dbReference type="HOGENOM" id="CLU_163886_0_0_10"/>
<dbReference type="AlphaFoldDB" id="W8VVZ7"/>
<dbReference type="EMBL" id="AP014548">
    <property type="protein sequence ID" value="BAO54307.1"/>
    <property type="molecule type" value="Genomic_DNA"/>
</dbReference>
<dbReference type="Gene3D" id="2.30.29.80">
    <property type="match status" value="1"/>
</dbReference>
<dbReference type="InterPro" id="IPR036913">
    <property type="entry name" value="YegP-like_sf"/>
</dbReference>
<dbReference type="SUPFAM" id="SSF160113">
    <property type="entry name" value="YegP-like"/>
    <property type="match status" value="2"/>
</dbReference>
<accession>W8VVZ7</accession>
<sequence length="108" mass="11556">MGKFEKYNGSNGDFRFRLKAGNGENILASEGYTTAAARDNGIESVKKNSTEEKHYDLKETAAGKWHFNVKASNGQVIGSSQSYASESSAKAGMQSVMKNAPDASIVDA</sequence>
<evidence type="ECO:0000313" key="3">
    <source>
        <dbReference type="EMBL" id="BAO54307.1"/>
    </source>
</evidence>
<dbReference type="PANTHER" id="PTHR40606:SF1">
    <property type="entry name" value="UPF0339 PROTEIN YEGP"/>
    <property type="match status" value="1"/>
</dbReference>
<proteinExistence type="predicted"/>
<keyword evidence="4" id="KW-1185">Reference proteome</keyword>
<feature type="domain" description="DUF1508" evidence="2">
    <location>
        <begin position="62"/>
        <end position="107"/>
    </location>
</feature>
<gene>
    <name evidence="3" type="ORF">NMS_0298</name>
</gene>
<name>W8VVZ7_9FLAO</name>
<organism evidence="3 4">
    <name type="scientific">Nonlabens marinus S1-08</name>
    <dbReference type="NCBI Taxonomy" id="1454201"/>
    <lineage>
        <taxon>Bacteria</taxon>
        <taxon>Pseudomonadati</taxon>
        <taxon>Bacteroidota</taxon>
        <taxon>Flavobacteriia</taxon>
        <taxon>Flavobacteriales</taxon>
        <taxon>Flavobacteriaceae</taxon>
        <taxon>Nonlabens</taxon>
    </lineage>
</organism>
<reference evidence="3 4" key="1">
    <citation type="journal article" date="2014" name="Proc. Natl. Acad. Sci. U.S.A.">
        <title>Functional characterization of flavobacteria rhodopsins reveals a unique class of light-driven chloride pump in bacteria.</title>
        <authorList>
            <person name="Yoshizawa S."/>
            <person name="Kumagai Y."/>
            <person name="Kim H."/>
            <person name="Ogura Y."/>
            <person name="Hayashi T."/>
            <person name="Iwasaki W."/>
            <person name="DeLong E.F."/>
            <person name="Kogure K."/>
        </authorList>
    </citation>
    <scope>NUCLEOTIDE SEQUENCE [LARGE SCALE GENOMIC DNA]</scope>
    <source>
        <strain evidence="3 4">S1-08</strain>
    </source>
</reference>
<dbReference type="RefSeq" id="WP_041495046.1">
    <property type="nucleotide sequence ID" value="NZ_AP014548.1"/>
</dbReference>
<evidence type="ECO:0000256" key="1">
    <source>
        <dbReference type="SAM" id="MobiDB-lite"/>
    </source>
</evidence>
<evidence type="ECO:0000259" key="2">
    <source>
        <dbReference type="Pfam" id="PF07411"/>
    </source>
</evidence>
<dbReference type="Proteomes" id="UP000031760">
    <property type="component" value="Chromosome"/>
</dbReference>
<feature type="region of interest" description="Disordered" evidence="1">
    <location>
        <begin position="88"/>
        <end position="108"/>
    </location>
</feature>